<dbReference type="InterPro" id="IPR005801">
    <property type="entry name" value="ADC_synthase"/>
</dbReference>
<evidence type="ECO:0000259" key="1">
    <source>
        <dbReference type="Pfam" id="PF00425"/>
    </source>
</evidence>
<name>A0A940S0G1_9ACTN</name>
<dbReference type="AlphaFoldDB" id="A0A940S0G1"/>
<dbReference type="Gene3D" id="3.60.120.10">
    <property type="entry name" value="Anthranilate synthase"/>
    <property type="match status" value="1"/>
</dbReference>
<keyword evidence="3" id="KW-1185">Reference proteome</keyword>
<reference evidence="2" key="1">
    <citation type="submission" date="2021-03" db="EMBL/GenBank/DDBJ databases">
        <title>Whole genome sequence of Streptomyces bomunensis MMS17-BM035.</title>
        <authorList>
            <person name="Lee J.H."/>
        </authorList>
    </citation>
    <scope>NUCLEOTIDE SEQUENCE</scope>
    <source>
        <strain evidence="2">MMS17-BM035</strain>
    </source>
</reference>
<dbReference type="SUPFAM" id="SSF56322">
    <property type="entry name" value="ADC synthase"/>
    <property type="match status" value="1"/>
</dbReference>
<proteinExistence type="predicted"/>
<comment type="caution">
    <text evidence="2">The sequence shown here is derived from an EMBL/GenBank/DDBJ whole genome shotgun (WGS) entry which is preliminary data.</text>
</comment>
<dbReference type="InterPro" id="IPR019999">
    <property type="entry name" value="Anth_synth_I-like"/>
</dbReference>
<dbReference type="Pfam" id="PF00425">
    <property type="entry name" value="Chorismate_bind"/>
    <property type="match status" value="1"/>
</dbReference>
<dbReference type="PANTHER" id="PTHR11236:SF50">
    <property type="entry name" value="AMINODEOXYCHORISMATE SYNTHASE COMPONENT 1"/>
    <property type="match status" value="1"/>
</dbReference>
<evidence type="ECO:0000313" key="2">
    <source>
        <dbReference type="EMBL" id="MBP0460824.1"/>
    </source>
</evidence>
<dbReference type="Proteomes" id="UP000670475">
    <property type="component" value="Unassembled WGS sequence"/>
</dbReference>
<gene>
    <name evidence="2" type="ORF">JFN87_25605</name>
</gene>
<protein>
    <submittedName>
        <fullName evidence="2">Chorismate-binding protein</fullName>
    </submittedName>
</protein>
<organism evidence="2 3">
    <name type="scientific">Streptomyces montanisoli</name>
    <dbReference type="NCBI Taxonomy" id="2798581"/>
    <lineage>
        <taxon>Bacteria</taxon>
        <taxon>Bacillati</taxon>
        <taxon>Actinomycetota</taxon>
        <taxon>Actinomycetes</taxon>
        <taxon>Kitasatosporales</taxon>
        <taxon>Streptomycetaceae</taxon>
        <taxon>Streptomyces</taxon>
    </lineage>
</organism>
<dbReference type="GO" id="GO:0000162">
    <property type="term" value="P:L-tryptophan biosynthetic process"/>
    <property type="evidence" value="ECO:0007669"/>
    <property type="project" value="TreeGrafter"/>
</dbReference>
<dbReference type="GO" id="GO:0046820">
    <property type="term" value="F:4-amino-4-deoxychorismate synthase activity"/>
    <property type="evidence" value="ECO:0007669"/>
    <property type="project" value="TreeGrafter"/>
</dbReference>
<dbReference type="PRINTS" id="PR00095">
    <property type="entry name" value="ANTSNTHASEI"/>
</dbReference>
<dbReference type="RefSeq" id="WP_209343549.1">
    <property type="nucleotide sequence ID" value="NZ_JAGIQL010000137.1"/>
</dbReference>
<dbReference type="EMBL" id="JAGIQL010000137">
    <property type="protein sequence ID" value="MBP0460824.1"/>
    <property type="molecule type" value="Genomic_DNA"/>
</dbReference>
<sequence>MQPLAPLARFGGLVATGLRDVTHDPEALDSAGFWAVAADFEGRLTCARFADVRAANAANDTTAPESGGWLGPAPAAWTSSLDRAAYTAGVRRVREYVAAGDVYQVNLCRVLSAELPDPARADVDALAARLARGNPGRYAGTLRLPAHGVEIATASPELYLGRAGRTVESGPIKGTGRTEADLTGKDRAENVMIADLVRNDLGRVCATGSVTVPALCAPETYPGLVHLVTTVRGELAPTAGWARLLDATFPPGSVTGAPKQSALSIIRELETAPRGPYCGGVGWVDADRGTAALAVGIRTFWLDREAGHAPVVRFGTGAGITWGSDPAREWAETELKAARLLAIASNTYAATGRIG</sequence>
<accession>A0A940S0G1</accession>
<evidence type="ECO:0000313" key="3">
    <source>
        <dbReference type="Proteomes" id="UP000670475"/>
    </source>
</evidence>
<dbReference type="PANTHER" id="PTHR11236">
    <property type="entry name" value="AMINOBENZOATE/ANTHRANILATE SYNTHASE"/>
    <property type="match status" value="1"/>
</dbReference>
<feature type="domain" description="Chorismate-utilising enzyme C-terminal" evidence="1">
    <location>
        <begin position="83"/>
        <end position="336"/>
    </location>
</feature>
<dbReference type="InterPro" id="IPR015890">
    <property type="entry name" value="Chorismate_C"/>
</dbReference>